<dbReference type="OrthoDB" id="10525473at2759"/>
<protein>
    <submittedName>
        <fullName evidence="2">Uncharacterized protein</fullName>
    </submittedName>
</protein>
<reference evidence="2" key="1">
    <citation type="submission" date="2019-05" db="EMBL/GenBank/DDBJ databases">
        <title>Annotation for the trematode Fasciolopsis buski.</title>
        <authorList>
            <person name="Choi Y.-J."/>
        </authorList>
    </citation>
    <scope>NUCLEOTIDE SEQUENCE</scope>
    <source>
        <strain evidence="2">HT</strain>
        <tissue evidence="2">Whole worm</tissue>
    </source>
</reference>
<name>A0A8E0S3Y9_9TREM</name>
<dbReference type="EMBL" id="LUCM01000220">
    <property type="protein sequence ID" value="KAA0200897.1"/>
    <property type="molecule type" value="Genomic_DNA"/>
</dbReference>
<dbReference type="AlphaFoldDB" id="A0A8E0S3Y9"/>
<accession>A0A8E0S3Y9</accession>
<sequence length="133" mass="15166">MLLPATPYYDDVNDEVHNEWVNSKNDGSDDVDDDRDDGSCGDSADGVKADVDDGHYCCYWDSDVDYSDHNEHRCLCPFGLWNVDARRLARADEALNSVVYDQLRYPDLEELEEAYRAANAMPIKRAVRLMRLG</sequence>
<gene>
    <name evidence="2" type="ORF">FBUS_04063</name>
</gene>
<proteinExistence type="predicted"/>
<organism evidence="2 3">
    <name type="scientific">Fasciolopsis buskii</name>
    <dbReference type="NCBI Taxonomy" id="27845"/>
    <lineage>
        <taxon>Eukaryota</taxon>
        <taxon>Metazoa</taxon>
        <taxon>Spiralia</taxon>
        <taxon>Lophotrochozoa</taxon>
        <taxon>Platyhelminthes</taxon>
        <taxon>Trematoda</taxon>
        <taxon>Digenea</taxon>
        <taxon>Plagiorchiida</taxon>
        <taxon>Echinostomata</taxon>
        <taxon>Echinostomatoidea</taxon>
        <taxon>Fasciolidae</taxon>
        <taxon>Fasciolopsis</taxon>
    </lineage>
</organism>
<evidence type="ECO:0000256" key="1">
    <source>
        <dbReference type="SAM" id="MobiDB-lite"/>
    </source>
</evidence>
<keyword evidence="3" id="KW-1185">Reference proteome</keyword>
<comment type="caution">
    <text evidence="2">The sequence shown here is derived from an EMBL/GenBank/DDBJ whole genome shotgun (WGS) entry which is preliminary data.</text>
</comment>
<evidence type="ECO:0000313" key="3">
    <source>
        <dbReference type="Proteomes" id="UP000728185"/>
    </source>
</evidence>
<evidence type="ECO:0000313" key="2">
    <source>
        <dbReference type="EMBL" id="KAA0200897.1"/>
    </source>
</evidence>
<feature type="region of interest" description="Disordered" evidence="1">
    <location>
        <begin position="20"/>
        <end position="44"/>
    </location>
</feature>
<dbReference type="Proteomes" id="UP000728185">
    <property type="component" value="Unassembled WGS sequence"/>
</dbReference>